<organism evidence="2 3">
    <name type="scientific">Streptomyces johnsoniae</name>
    <dbReference type="NCBI Taxonomy" id="3075532"/>
    <lineage>
        <taxon>Bacteria</taxon>
        <taxon>Bacillati</taxon>
        <taxon>Actinomycetota</taxon>
        <taxon>Actinomycetes</taxon>
        <taxon>Kitasatosporales</taxon>
        <taxon>Streptomycetaceae</taxon>
        <taxon>Streptomyces</taxon>
    </lineage>
</organism>
<evidence type="ECO:0000313" key="3">
    <source>
        <dbReference type="Proteomes" id="UP001183615"/>
    </source>
</evidence>
<evidence type="ECO:0000313" key="2">
    <source>
        <dbReference type="EMBL" id="MDT0444525.1"/>
    </source>
</evidence>
<dbReference type="EMBL" id="JAVREV010000009">
    <property type="protein sequence ID" value="MDT0444525.1"/>
    <property type="molecule type" value="Genomic_DNA"/>
</dbReference>
<accession>A0ABU2SA32</accession>
<dbReference type="Gene3D" id="1.10.357.10">
    <property type="entry name" value="Tetracycline Repressor, domain 2"/>
    <property type="match status" value="1"/>
</dbReference>
<protein>
    <recommendedName>
        <fullName evidence="1">MftR C-terminal domain-containing protein</fullName>
    </recommendedName>
</protein>
<dbReference type="Proteomes" id="UP001183615">
    <property type="component" value="Unassembled WGS sequence"/>
</dbReference>
<evidence type="ECO:0000259" key="1">
    <source>
        <dbReference type="Pfam" id="PF17754"/>
    </source>
</evidence>
<sequence length="137" mass="14700">MLLAEVARRPAEEEPLRALCEGGLAALRLVSGRMPGLYRLTLRVVGTEPEAHATCLRFGAEEQRTLADVVARRERAQPGDLRPVLLAAAFTAAITEASLSWGKGGDTSIASLSATVESHLRVLPQAVTWGRSRSPED</sequence>
<dbReference type="RefSeq" id="WP_311618777.1">
    <property type="nucleotide sequence ID" value="NZ_JAVREV010000009.1"/>
</dbReference>
<name>A0ABU2SA32_9ACTN</name>
<dbReference type="InterPro" id="IPR041347">
    <property type="entry name" value="MftR_C"/>
</dbReference>
<proteinExistence type="predicted"/>
<feature type="domain" description="MftR C-terminal" evidence="1">
    <location>
        <begin position="39"/>
        <end position="112"/>
    </location>
</feature>
<gene>
    <name evidence="2" type="ORF">RM779_18235</name>
</gene>
<dbReference type="Pfam" id="PF17754">
    <property type="entry name" value="TetR_C_14"/>
    <property type="match status" value="1"/>
</dbReference>
<comment type="caution">
    <text evidence="2">The sequence shown here is derived from an EMBL/GenBank/DDBJ whole genome shotgun (WGS) entry which is preliminary data.</text>
</comment>
<reference evidence="3" key="1">
    <citation type="submission" date="2023-07" db="EMBL/GenBank/DDBJ databases">
        <title>30 novel species of actinomycetes from the DSMZ collection.</title>
        <authorList>
            <person name="Nouioui I."/>
        </authorList>
    </citation>
    <scope>NUCLEOTIDE SEQUENCE [LARGE SCALE GENOMIC DNA]</scope>
    <source>
        <strain evidence="3">DSM 41886</strain>
    </source>
</reference>
<keyword evidence="3" id="KW-1185">Reference proteome</keyword>